<sequence length="101" mass="11045">MANKQIYYQVFVKGNSIIDVKKPVDDNDPTIGRLQTSPPLNAGKVKREIVKQEGYPFDPTTALYLVAGDDAPAKDDQIIEGQYGADQEHPIAVVFKGDPTA</sequence>
<dbReference type="AlphaFoldDB" id="A0A9P6E9Y4"/>
<dbReference type="Proteomes" id="UP000807306">
    <property type="component" value="Unassembled WGS sequence"/>
</dbReference>
<reference evidence="1" key="1">
    <citation type="submission" date="2020-11" db="EMBL/GenBank/DDBJ databases">
        <authorList>
            <consortium name="DOE Joint Genome Institute"/>
            <person name="Ahrendt S."/>
            <person name="Riley R."/>
            <person name="Andreopoulos W."/>
            <person name="Labutti K."/>
            <person name="Pangilinan J."/>
            <person name="Ruiz-Duenas F.J."/>
            <person name="Barrasa J.M."/>
            <person name="Sanchez-Garcia M."/>
            <person name="Camarero S."/>
            <person name="Miyauchi S."/>
            <person name="Serrano A."/>
            <person name="Linde D."/>
            <person name="Babiker R."/>
            <person name="Drula E."/>
            <person name="Ayuso-Fernandez I."/>
            <person name="Pacheco R."/>
            <person name="Padilla G."/>
            <person name="Ferreira P."/>
            <person name="Barriuso J."/>
            <person name="Kellner H."/>
            <person name="Castanera R."/>
            <person name="Alfaro M."/>
            <person name="Ramirez L."/>
            <person name="Pisabarro A.G."/>
            <person name="Kuo A."/>
            <person name="Tritt A."/>
            <person name="Lipzen A."/>
            <person name="He G."/>
            <person name="Yan M."/>
            <person name="Ng V."/>
            <person name="Cullen D."/>
            <person name="Martin F."/>
            <person name="Rosso M.-N."/>
            <person name="Henrissat B."/>
            <person name="Hibbett D."/>
            <person name="Martinez A.T."/>
            <person name="Grigoriev I.V."/>
        </authorList>
    </citation>
    <scope>NUCLEOTIDE SEQUENCE</scope>
    <source>
        <strain evidence="1">CBS 506.95</strain>
    </source>
</reference>
<name>A0A9P6E9Y4_9AGAR</name>
<evidence type="ECO:0000313" key="1">
    <source>
        <dbReference type="EMBL" id="KAF9525194.1"/>
    </source>
</evidence>
<proteinExistence type="predicted"/>
<gene>
    <name evidence="1" type="ORF">CPB83DRAFT_838312</name>
</gene>
<evidence type="ECO:0000313" key="2">
    <source>
        <dbReference type="Proteomes" id="UP000807306"/>
    </source>
</evidence>
<organism evidence="1 2">
    <name type="scientific">Crepidotus variabilis</name>
    <dbReference type="NCBI Taxonomy" id="179855"/>
    <lineage>
        <taxon>Eukaryota</taxon>
        <taxon>Fungi</taxon>
        <taxon>Dikarya</taxon>
        <taxon>Basidiomycota</taxon>
        <taxon>Agaricomycotina</taxon>
        <taxon>Agaricomycetes</taxon>
        <taxon>Agaricomycetidae</taxon>
        <taxon>Agaricales</taxon>
        <taxon>Agaricineae</taxon>
        <taxon>Crepidotaceae</taxon>
        <taxon>Crepidotus</taxon>
    </lineage>
</organism>
<comment type="caution">
    <text evidence="1">The sequence shown here is derived from an EMBL/GenBank/DDBJ whole genome shotgun (WGS) entry which is preliminary data.</text>
</comment>
<dbReference type="EMBL" id="MU157887">
    <property type="protein sequence ID" value="KAF9525194.1"/>
    <property type="molecule type" value="Genomic_DNA"/>
</dbReference>
<keyword evidence="2" id="KW-1185">Reference proteome</keyword>
<protein>
    <submittedName>
        <fullName evidence="1">Uncharacterized protein</fullName>
    </submittedName>
</protein>
<accession>A0A9P6E9Y4</accession>